<evidence type="ECO:0000256" key="8">
    <source>
        <dbReference type="ARBA" id="ARBA00023004"/>
    </source>
</evidence>
<dbReference type="GO" id="GO:0004497">
    <property type="term" value="F:monooxygenase activity"/>
    <property type="evidence" value="ECO:0007669"/>
    <property type="project" value="UniProtKB-KW"/>
</dbReference>
<gene>
    <name evidence="14" type="ORF">Cni_G10951</name>
</gene>
<evidence type="ECO:0000256" key="10">
    <source>
        <dbReference type="ARBA" id="ARBA00023136"/>
    </source>
</evidence>
<keyword evidence="10" id="KW-0472">Membrane</keyword>
<keyword evidence="3 11" id="KW-0349">Heme</keyword>
<evidence type="ECO:0000313" key="15">
    <source>
        <dbReference type="Proteomes" id="UP001327560"/>
    </source>
</evidence>
<organism evidence="14 15">
    <name type="scientific">Canna indica</name>
    <name type="common">Indian-shot</name>
    <dbReference type="NCBI Taxonomy" id="4628"/>
    <lineage>
        <taxon>Eukaryota</taxon>
        <taxon>Viridiplantae</taxon>
        <taxon>Streptophyta</taxon>
        <taxon>Embryophyta</taxon>
        <taxon>Tracheophyta</taxon>
        <taxon>Spermatophyta</taxon>
        <taxon>Magnoliopsida</taxon>
        <taxon>Liliopsida</taxon>
        <taxon>Zingiberales</taxon>
        <taxon>Cannaceae</taxon>
        <taxon>Canna</taxon>
    </lineage>
</organism>
<keyword evidence="4" id="KW-0812">Transmembrane</keyword>
<dbReference type="InterPro" id="IPR050665">
    <property type="entry name" value="Cytochrome_P450_Monooxygen"/>
</dbReference>
<dbReference type="InterPro" id="IPR017972">
    <property type="entry name" value="Cyt_P450_CS"/>
</dbReference>
<dbReference type="GO" id="GO:0008202">
    <property type="term" value="P:steroid metabolic process"/>
    <property type="evidence" value="ECO:0007669"/>
    <property type="project" value="UniProtKB-ARBA"/>
</dbReference>
<dbReference type="GO" id="GO:0020037">
    <property type="term" value="F:heme binding"/>
    <property type="evidence" value="ECO:0007669"/>
    <property type="project" value="InterPro"/>
</dbReference>
<sequence length="511" mass="58711">MMLSLPLLAWPLTLLLLYFCIKVADSLWWKPKILERQLRQQGIHGNPYRFFIGDLNDDKKARNLALSKPINLTHRIVHRAAPLIHQIVQKYGKRSVIWVGKMPRVIVYDKEMMTEVLMDKMQQQQFKKPTFNPLVKLLHNGVSTLEGEEWIQRRKVINPAFHLEKLKGMVPAFLKSCVDMIDRWQNLTSKEGYCEVDVWNEFQSLTGDVISRTAFGSSYKEGKKIFELQKEQINLLLEAAQFPYVPGLRFVPTPKNRRRMFIKKETRSMLTEMINKKLDSMSKGECTGDDLLGLLVKYNEKSHGTLTIDDIVEECKLFYFAGQETTSVLLTWTLILLSMYPTWQQKAREEVLSFCGKNSPDFESIGHLKIMTMILHEVLRLYPPVTALVRQTIKDTKLGNLTLPAGIGLVLPITLIHHDCEIWGEDAEEFKPERFSEGVAKASKVPNAFFPFGWGPRICLGQTFAMIEAKMALATILQHFSFELSPSYAHAPYTIITLQPQFGAQIILHQI</sequence>
<dbReference type="EMBL" id="CP136892">
    <property type="protein sequence ID" value="WOL02232.1"/>
    <property type="molecule type" value="Genomic_DNA"/>
</dbReference>
<comment type="subcellular location">
    <subcellularLocation>
        <location evidence="1">Membrane</location>
        <topology evidence="1">Single-pass membrane protein</topology>
    </subcellularLocation>
</comment>
<accession>A0AAQ3K5G9</accession>
<dbReference type="InterPro" id="IPR002401">
    <property type="entry name" value="Cyt_P450_E_grp-I"/>
</dbReference>
<dbReference type="InterPro" id="IPR001128">
    <property type="entry name" value="Cyt_P450"/>
</dbReference>
<keyword evidence="15" id="KW-1185">Reference proteome</keyword>
<keyword evidence="13" id="KW-0732">Signal</keyword>
<keyword evidence="7 12" id="KW-0560">Oxidoreductase</keyword>
<keyword evidence="6" id="KW-1133">Transmembrane helix</keyword>
<keyword evidence="5 11" id="KW-0479">Metal-binding</keyword>
<proteinExistence type="inferred from homology"/>
<dbReference type="Pfam" id="PF00067">
    <property type="entry name" value="p450"/>
    <property type="match status" value="1"/>
</dbReference>
<keyword evidence="8 11" id="KW-0408">Iron</keyword>
<feature type="binding site" description="axial binding residue" evidence="11">
    <location>
        <position position="459"/>
    </location>
    <ligand>
        <name>heme</name>
        <dbReference type="ChEBI" id="CHEBI:30413"/>
    </ligand>
    <ligandPart>
        <name>Fe</name>
        <dbReference type="ChEBI" id="CHEBI:18248"/>
    </ligandPart>
</feature>
<dbReference type="PRINTS" id="PR00385">
    <property type="entry name" value="P450"/>
</dbReference>
<evidence type="ECO:0000256" key="6">
    <source>
        <dbReference type="ARBA" id="ARBA00022989"/>
    </source>
</evidence>
<name>A0AAQ3K5G9_9LILI</name>
<evidence type="ECO:0000256" key="1">
    <source>
        <dbReference type="ARBA" id="ARBA00004167"/>
    </source>
</evidence>
<evidence type="ECO:0000256" key="11">
    <source>
        <dbReference type="PIRSR" id="PIRSR602401-1"/>
    </source>
</evidence>
<evidence type="ECO:0000256" key="7">
    <source>
        <dbReference type="ARBA" id="ARBA00023002"/>
    </source>
</evidence>
<comment type="cofactor">
    <cofactor evidence="11">
        <name>heme</name>
        <dbReference type="ChEBI" id="CHEBI:30413"/>
    </cofactor>
</comment>
<evidence type="ECO:0000256" key="9">
    <source>
        <dbReference type="ARBA" id="ARBA00023033"/>
    </source>
</evidence>
<evidence type="ECO:0000256" key="2">
    <source>
        <dbReference type="ARBA" id="ARBA00010617"/>
    </source>
</evidence>
<dbReference type="GO" id="GO:0005506">
    <property type="term" value="F:iron ion binding"/>
    <property type="evidence" value="ECO:0007669"/>
    <property type="project" value="InterPro"/>
</dbReference>
<comment type="similarity">
    <text evidence="2 12">Belongs to the cytochrome P450 family.</text>
</comment>
<dbReference type="Proteomes" id="UP001327560">
    <property type="component" value="Chromosome 3"/>
</dbReference>
<feature type="chain" id="PRO_5042933884" evidence="13">
    <location>
        <begin position="27"/>
        <end position="511"/>
    </location>
</feature>
<dbReference type="GO" id="GO:0016020">
    <property type="term" value="C:membrane"/>
    <property type="evidence" value="ECO:0007669"/>
    <property type="project" value="UniProtKB-SubCell"/>
</dbReference>
<dbReference type="InterPro" id="IPR036396">
    <property type="entry name" value="Cyt_P450_sf"/>
</dbReference>
<dbReference type="PANTHER" id="PTHR24282:SF148">
    <property type="entry name" value="CYTOCHROME P450 72A15-LIKE"/>
    <property type="match status" value="1"/>
</dbReference>
<dbReference type="SUPFAM" id="SSF48264">
    <property type="entry name" value="Cytochrome P450"/>
    <property type="match status" value="1"/>
</dbReference>
<evidence type="ECO:0000256" key="3">
    <source>
        <dbReference type="ARBA" id="ARBA00022617"/>
    </source>
</evidence>
<evidence type="ECO:0000256" key="5">
    <source>
        <dbReference type="ARBA" id="ARBA00022723"/>
    </source>
</evidence>
<evidence type="ECO:0000313" key="14">
    <source>
        <dbReference type="EMBL" id="WOL02232.1"/>
    </source>
</evidence>
<dbReference type="PROSITE" id="PS00086">
    <property type="entry name" value="CYTOCHROME_P450"/>
    <property type="match status" value="1"/>
</dbReference>
<protein>
    <submittedName>
        <fullName evidence="14">Cytochrome P450</fullName>
    </submittedName>
</protein>
<dbReference type="GO" id="GO:0016705">
    <property type="term" value="F:oxidoreductase activity, acting on paired donors, with incorporation or reduction of molecular oxygen"/>
    <property type="evidence" value="ECO:0007669"/>
    <property type="project" value="InterPro"/>
</dbReference>
<evidence type="ECO:0000256" key="12">
    <source>
        <dbReference type="RuleBase" id="RU000461"/>
    </source>
</evidence>
<dbReference type="Gene3D" id="1.10.630.10">
    <property type="entry name" value="Cytochrome P450"/>
    <property type="match status" value="1"/>
</dbReference>
<dbReference type="AlphaFoldDB" id="A0AAQ3K5G9"/>
<evidence type="ECO:0000256" key="4">
    <source>
        <dbReference type="ARBA" id="ARBA00022692"/>
    </source>
</evidence>
<keyword evidence="9 12" id="KW-0503">Monooxygenase</keyword>
<reference evidence="14 15" key="1">
    <citation type="submission" date="2023-10" db="EMBL/GenBank/DDBJ databases">
        <title>Chromosome-scale genome assembly provides insights into flower coloration mechanisms of Canna indica.</title>
        <authorList>
            <person name="Li C."/>
        </authorList>
    </citation>
    <scope>NUCLEOTIDE SEQUENCE [LARGE SCALE GENOMIC DNA]</scope>
    <source>
        <tissue evidence="14">Flower</tissue>
    </source>
</reference>
<feature type="signal peptide" evidence="13">
    <location>
        <begin position="1"/>
        <end position="26"/>
    </location>
</feature>
<dbReference type="FunFam" id="1.10.630.10:FF:000029">
    <property type="entry name" value="Cytochrome P450 734A1"/>
    <property type="match status" value="1"/>
</dbReference>
<dbReference type="PANTHER" id="PTHR24282">
    <property type="entry name" value="CYTOCHROME P450 FAMILY MEMBER"/>
    <property type="match status" value="1"/>
</dbReference>
<dbReference type="PRINTS" id="PR00463">
    <property type="entry name" value="EP450I"/>
</dbReference>
<evidence type="ECO:0000256" key="13">
    <source>
        <dbReference type="SAM" id="SignalP"/>
    </source>
</evidence>